<dbReference type="Proteomes" id="UP000368418">
    <property type="component" value="Unassembled WGS sequence"/>
</dbReference>
<dbReference type="PROSITE" id="PS50164">
    <property type="entry name" value="GIY_YIG"/>
    <property type="match status" value="1"/>
</dbReference>
<accession>A0A9P4A7E4</accession>
<reference evidence="2 3" key="1">
    <citation type="journal article" date="2019" name="Nat. Med.">
        <title>A library of human gut bacterial isolates paired with longitudinal multiomics data enables mechanistic microbiome research.</title>
        <authorList>
            <person name="Poyet M."/>
            <person name="Groussin M."/>
            <person name="Gibbons S.M."/>
            <person name="Avila-Pacheco J."/>
            <person name="Jiang X."/>
            <person name="Kearney S.M."/>
            <person name="Perrotta A.R."/>
            <person name="Berdy B."/>
            <person name="Zhao S."/>
            <person name="Lieberman T.D."/>
            <person name="Swanson P.K."/>
            <person name="Smith M."/>
            <person name="Roesemann S."/>
            <person name="Alexander J.E."/>
            <person name="Rich S.A."/>
            <person name="Livny J."/>
            <person name="Vlamakis H."/>
            <person name="Clish C."/>
            <person name="Bullock K."/>
            <person name="Deik A."/>
            <person name="Scott J."/>
            <person name="Pierce K.A."/>
            <person name="Xavier R.J."/>
            <person name="Alm E.J."/>
        </authorList>
    </citation>
    <scope>NUCLEOTIDE SEQUENCE [LARGE SCALE GENOMIC DNA]</scope>
    <source>
        <strain evidence="2 3">BIOML-A19</strain>
    </source>
</reference>
<keyword evidence="2" id="KW-0378">Hydrolase</keyword>
<proteinExistence type="predicted"/>
<keyword evidence="2" id="KW-0540">Nuclease</keyword>
<sequence length="252" mass="29110">MEFRQKVKEALGYYVYALVDPRNSKIFYIGKGKGNRVFQHAEAALLDNTPNLKLDTIRSIISEGKEVAHYIIRHNLEEKEAYLVESTLIDMLTYSRFNHNNQLTNLMAGHHQWDEGIMSIEELNILYDCPKIEIKNGDYILLVNLNQSYNQAKANGVYKRYDIYESTRKYWKISSEKASHIGYVLGVYKGVVRCVIKVKSYSFVTQAEDGTIFPKPRCCFEGNTYSDSLYMNKDVSEYPFGRGGAIRYITTK</sequence>
<protein>
    <submittedName>
        <fullName evidence="2">Endonuclease</fullName>
    </submittedName>
</protein>
<organism evidence="2 3">
    <name type="scientific">Bacteroides caccae</name>
    <dbReference type="NCBI Taxonomy" id="47678"/>
    <lineage>
        <taxon>Bacteria</taxon>
        <taxon>Pseudomonadati</taxon>
        <taxon>Bacteroidota</taxon>
        <taxon>Bacteroidia</taxon>
        <taxon>Bacteroidales</taxon>
        <taxon>Bacteroidaceae</taxon>
        <taxon>Bacteroides</taxon>
    </lineage>
</organism>
<feature type="domain" description="GIY-YIG" evidence="1">
    <location>
        <begin position="11"/>
        <end position="99"/>
    </location>
</feature>
<dbReference type="EMBL" id="VVYD01000006">
    <property type="protein sequence ID" value="KAA5499800.1"/>
    <property type="molecule type" value="Genomic_DNA"/>
</dbReference>
<dbReference type="RefSeq" id="WP_149876681.1">
    <property type="nucleotide sequence ID" value="NZ_VVXN01000008.1"/>
</dbReference>
<dbReference type="InterPro" id="IPR000305">
    <property type="entry name" value="GIY-YIG_endonuc"/>
</dbReference>
<evidence type="ECO:0000313" key="2">
    <source>
        <dbReference type="EMBL" id="KAA5499800.1"/>
    </source>
</evidence>
<name>A0A9P4A7E4_9BACE</name>
<evidence type="ECO:0000259" key="1">
    <source>
        <dbReference type="PROSITE" id="PS50164"/>
    </source>
</evidence>
<gene>
    <name evidence="2" type="ORF">F2Y31_08595</name>
</gene>
<dbReference type="GO" id="GO:0004519">
    <property type="term" value="F:endonuclease activity"/>
    <property type="evidence" value="ECO:0007669"/>
    <property type="project" value="UniProtKB-KW"/>
</dbReference>
<dbReference type="InterPro" id="IPR035901">
    <property type="entry name" value="GIY-YIG_endonuc_sf"/>
</dbReference>
<evidence type="ECO:0000313" key="3">
    <source>
        <dbReference type="Proteomes" id="UP000368418"/>
    </source>
</evidence>
<dbReference type="CDD" id="cd10440">
    <property type="entry name" value="GIY-YIG_COG3680"/>
    <property type="match status" value="1"/>
</dbReference>
<dbReference type="Pfam" id="PF22945">
    <property type="entry name" value="LEM-3_GIY-YIG"/>
    <property type="match status" value="1"/>
</dbReference>
<comment type="caution">
    <text evidence="2">The sequence shown here is derived from an EMBL/GenBank/DDBJ whole genome shotgun (WGS) entry which is preliminary data.</text>
</comment>
<dbReference type="SUPFAM" id="SSF82771">
    <property type="entry name" value="GIY-YIG endonuclease"/>
    <property type="match status" value="1"/>
</dbReference>
<keyword evidence="2" id="KW-0255">Endonuclease</keyword>
<dbReference type="AlphaFoldDB" id="A0A9P4A7E4"/>